<dbReference type="Gene3D" id="2.40.160.10">
    <property type="entry name" value="Porin"/>
    <property type="match status" value="1"/>
</dbReference>
<dbReference type="RefSeq" id="WP_147494094.1">
    <property type="nucleotide sequence ID" value="NZ_CP041659.1"/>
</dbReference>
<dbReference type="Proteomes" id="UP000321857">
    <property type="component" value="Chromosome"/>
</dbReference>
<sequence length="526" mass="56363">MKTNSIVRALLASSALLISHTAHAQETGAEPDTSDAVADSTIANAQGLDEAQAQIALLKAQVEALQESIAQIQSAQAKATPSWKGAPQLEDKAAGWTFKPRGRIQYDVGAVNNPNDAIVTRNLGFNTRARRIRLGAEGTIPGGFGYKAEMDFAGGSVGFGDVILTYSPANAPFTVAIGNQETNNGLEQQSSSRFSSFIERAAFDDAFINTRRIGINLGYVAKSNELRLNAGLWAAHSIDSSFDDDGWIGAARAVYSPLVGGNQLHFGANYQHREFQSNNGTTASSSSGRPSTNQLARYRARPFSQLTDVRFVDTGNFAAKSDDIIGLEAAGIFKSLHVAAEGQYLTANAYNAFDAIAVDDPDDVLDLFGSATQYVPDGNPSFWGGYFEVGYFLTGETRGYKNGTWDRTKVLKPLSKGGSGAFQLIGRIDYLDLASNKLKNGCTNNFVTGLSCTSSSSQLAKGGSQLGFLAGITWIPEDYMRVLINYSHASIEGGPFAASVKPDSAKPIDQRRYGVDTVQARFQIDF</sequence>
<dbReference type="InterPro" id="IPR023614">
    <property type="entry name" value="Porin_dom_sf"/>
</dbReference>
<dbReference type="EMBL" id="CP041659">
    <property type="protein sequence ID" value="QDP19643.1"/>
    <property type="molecule type" value="Genomic_DNA"/>
</dbReference>
<evidence type="ECO:0008006" key="5">
    <source>
        <dbReference type="Google" id="ProtNLM"/>
    </source>
</evidence>
<keyword evidence="2" id="KW-0732">Signal</keyword>
<feature type="coiled-coil region" evidence="1">
    <location>
        <begin position="48"/>
        <end position="78"/>
    </location>
</feature>
<reference evidence="3 4" key="1">
    <citation type="submission" date="2019-07" db="EMBL/GenBank/DDBJ databases">
        <title>Sphingomonas AE3 Genome sequencing and assembly.</title>
        <authorList>
            <person name="Kim H."/>
        </authorList>
    </citation>
    <scope>NUCLEOTIDE SEQUENCE [LARGE SCALE GENOMIC DNA]</scope>
    <source>
        <strain evidence="3 4">AE3</strain>
    </source>
</reference>
<dbReference type="InterPro" id="IPR010870">
    <property type="entry name" value="Porin_O/P"/>
</dbReference>
<dbReference type="Pfam" id="PF07396">
    <property type="entry name" value="Porin_O_P"/>
    <property type="match status" value="1"/>
</dbReference>
<dbReference type="KEGG" id="sxa:FMM02_06515"/>
<keyword evidence="4" id="KW-1185">Reference proteome</keyword>
<feature type="chain" id="PRO_5022191285" description="Porin" evidence="2">
    <location>
        <begin position="25"/>
        <end position="526"/>
    </location>
</feature>
<evidence type="ECO:0000256" key="2">
    <source>
        <dbReference type="SAM" id="SignalP"/>
    </source>
</evidence>
<dbReference type="OrthoDB" id="9807854at2"/>
<dbReference type="SUPFAM" id="SSF56935">
    <property type="entry name" value="Porins"/>
    <property type="match status" value="1"/>
</dbReference>
<evidence type="ECO:0000313" key="4">
    <source>
        <dbReference type="Proteomes" id="UP000321857"/>
    </source>
</evidence>
<keyword evidence="1" id="KW-0175">Coiled coil</keyword>
<gene>
    <name evidence="3" type="ORF">FMM02_06515</name>
</gene>
<proteinExistence type="predicted"/>
<accession>A0A516IRU9</accession>
<evidence type="ECO:0000256" key="1">
    <source>
        <dbReference type="SAM" id="Coils"/>
    </source>
</evidence>
<evidence type="ECO:0000313" key="3">
    <source>
        <dbReference type="EMBL" id="QDP19643.1"/>
    </source>
</evidence>
<dbReference type="AlphaFoldDB" id="A0A516IRU9"/>
<feature type="signal peptide" evidence="2">
    <location>
        <begin position="1"/>
        <end position="24"/>
    </location>
</feature>
<protein>
    <recommendedName>
        <fullName evidence="5">Porin</fullName>
    </recommendedName>
</protein>
<name>A0A516IRU9_9SPHN</name>
<organism evidence="3 4">
    <name type="scientific">Sphingomonas xanthus</name>
    <dbReference type="NCBI Taxonomy" id="2594473"/>
    <lineage>
        <taxon>Bacteria</taxon>
        <taxon>Pseudomonadati</taxon>
        <taxon>Pseudomonadota</taxon>
        <taxon>Alphaproteobacteria</taxon>
        <taxon>Sphingomonadales</taxon>
        <taxon>Sphingomonadaceae</taxon>
        <taxon>Sphingomonas</taxon>
    </lineage>
</organism>